<dbReference type="Gene3D" id="2.60.40.10">
    <property type="entry name" value="Immunoglobulins"/>
    <property type="match status" value="1"/>
</dbReference>
<comment type="caution">
    <text evidence="2">The sequence shown here is derived from an EMBL/GenBank/DDBJ whole genome shotgun (WGS) entry which is preliminary data.</text>
</comment>
<dbReference type="InterPro" id="IPR013783">
    <property type="entry name" value="Ig-like_fold"/>
</dbReference>
<keyword evidence="3" id="KW-1185">Reference proteome</keyword>
<dbReference type="InterPro" id="IPR040404">
    <property type="entry name" value="Phylloplanin-like"/>
</dbReference>
<dbReference type="PANTHER" id="PTHR34458">
    <property type="entry name" value="POLLEN OLE E 1 ALLERGEN AND EXTENSIN FAMILY PROTEIN-RELATED"/>
    <property type="match status" value="1"/>
</dbReference>
<protein>
    <recommendedName>
        <fullName evidence="4">Phylloplanin</fullName>
    </recommendedName>
</protein>
<gene>
    <name evidence="2" type="ORF">ERUC_LOCUS14662</name>
</gene>
<feature type="signal peptide" evidence="1">
    <location>
        <begin position="1"/>
        <end position="28"/>
    </location>
</feature>
<sequence>MAMLIKNKNMAFSLILMCLMVVSPMAKAQLGGLLSGPSVINIQGAVMCSINGSVATNATSIPFAGARVLLQCAGQNITTTTTDANGVFSFSPNLALLNSLSALLSSGCRVIVTTPLSACNANLPTNSVLMATVNLAGTILTGGINILQFVNGLFRLI</sequence>
<evidence type="ECO:0008006" key="4">
    <source>
        <dbReference type="Google" id="ProtNLM"/>
    </source>
</evidence>
<evidence type="ECO:0000313" key="2">
    <source>
        <dbReference type="EMBL" id="CAH8337712.1"/>
    </source>
</evidence>
<dbReference type="PANTHER" id="PTHR34458:SF14">
    <property type="entry name" value="PHYLLOPLANIN-LIKE"/>
    <property type="match status" value="1"/>
</dbReference>
<name>A0ABC8JS03_ERUVS</name>
<dbReference type="AlphaFoldDB" id="A0ABC8JS03"/>
<dbReference type="EMBL" id="CAKOAT010138043">
    <property type="protein sequence ID" value="CAH8337712.1"/>
    <property type="molecule type" value="Genomic_DNA"/>
</dbReference>
<organism evidence="2 3">
    <name type="scientific">Eruca vesicaria subsp. sativa</name>
    <name type="common">Garden rocket</name>
    <name type="synonym">Eruca sativa</name>
    <dbReference type="NCBI Taxonomy" id="29727"/>
    <lineage>
        <taxon>Eukaryota</taxon>
        <taxon>Viridiplantae</taxon>
        <taxon>Streptophyta</taxon>
        <taxon>Embryophyta</taxon>
        <taxon>Tracheophyta</taxon>
        <taxon>Spermatophyta</taxon>
        <taxon>Magnoliopsida</taxon>
        <taxon>eudicotyledons</taxon>
        <taxon>Gunneridae</taxon>
        <taxon>Pentapetalae</taxon>
        <taxon>rosids</taxon>
        <taxon>malvids</taxon>
        <taxon>Brassicales</taxon>
        <taxon>Brassicaceae</taxon>
        <taxon>Brassiceae</taxon>
        <taxon>Eruca</taxon>
    </lineage>
</organism>
<dbReference type="Proteomes" id="UP001642260">
    <property type="component" value="Unassembled WGS sequence"/>
</dbReference>
<keyword evidence="1" id="KW-0732">Signal</keyword>
<evidence type="ECO:0000256" key="1">
    <source>
        <dbReference type="SAM" id="SignalP"/>
    </source>
</evidence>
<reference evidence="2 3" key="1">
    <citation type="submission" date="2022-03" db="EMBL/GenBank/DDBJ databases">
        <authorList>
            <person name="Macdonald S."/>
            <person name="Ahmed S."/>
            <person name="Newling K."/>
        </authorList>
    </citation>
    <scope>NUCLEOTIDE SEQUENCE [LARGE SCALE GENOMIC DNA]</scope>
</reference>
<dbReference type="SUPFAM" id="SSF49478">
    <property type="entry name" value="Cna protein B-type domain"/>
    <property type="match status" value="1"/>
</dbReference>
<dbReference type="Pfam" id="PF01190">
    <property type="entry name" value="Pollen_Ole_e_1"/>
    <property type="match status" value="1"/>
</dbReference>
<proteinExistence type="predicted"/>
<feature type="chain" id="PRO_5044799320" description="Phylloplanin" evidence="1">
    <location>
        <begin position="29"/>
        <end position="157"/>
    </location>
</feature>
<accession>A0ABC8JS03</accession>
<evidence type="ECO:0000313" key="3">
    <source>
        <dbReference type="Proteomes" id="UP001642260"/>
    </source>
</evidence>